<keyword evidence="2" id="KW-1185">Reference proteome</keyword>
<dbReference type="InterPro" id="IPR007110">
    <property type="entry name" value="Ig-like_dom"/>
</dbReference>
<dbReference type="SUPFAM" id="SSF48726">
    <property type="entry name" value="Immunoglobulin"/>
    <property type="match status" value="1"/>
</dbReference>
<dbReference type="EnsemblMetazoa" id="PPAI003803-RA">
    <property type="protein sequence ID" value="PPAI003803-PA"/>
    <property type="gene ID" value="PPAI003803"/>
</dbReference>
<dbReference type="VEuPathDB" id="VectorBase:PPAPM1_007835"/>
<sequence length="122" mass="13517">MYADAPICAVEHEELLGALKHETLTLKCEVDASPPAESFHWTFNSSGEQTELPSRLHSSETGLSRLNYTPTSDLDYGTISCWGRNAIGVQKTPCVFQIIAAEYTEKIAFDIKTTESEAKMNM</sequence>
<organism evidence="1 2">
    <name type="scientific">Phlebotomus papatasi</name>
    <name type="common">Sandfly</name>
    <dbReference type="NCBI Taxonomy" id="29031"/>
    <lineage>
        <taxon>Eukaryota</taxon>
        <taxon>Metazoa</taxon>
        <taxon>Ecdysozoa</taxon>
        <taxon>Arthropoda</taxon>
        <taxon>Hexapoda</taxon>
        <taxon>Insecta</taxon>
        <taxon>Pterygota</taxon>
        <taxon>Neoptera</taxon>
        <taxon>Endopterygota</taxon>
        <taxon>Diptera</taxon>
        <taxon>Nematocera</taxon>
        <taxon>Psychodoidea</taxon>
        <taxon>Psychodidae</taxon>
        <taxon>Phlebotomus</taxon>
        <taxon>Phlebotomus</taxon>
    </lineage>
</organism>
<accession>A0A1B0D8D0</accession>
<dbReference type="Proteomes" id="UP000092462">
    <property type="component" value="Unassembled WGS sequence"/>
</dbReference>
<dbReference type="InterPro" id="IPR036179">
    <property type="entry name" value="Ig-like_dom_sf"/>
</dbReference>
<dbReference type="Pfam" id="PF13927">
    <property type="entry name" value="Ig_3"/>
    <property type="match status" value="1"/>
</dbReference>
<proteinExistence type="predicted"/>
<dbReference type="EMBL" id="AJVK01004081">
    <property type="status" value="NOT_ANNOTATED_CDS"/>
    <property type="molecule type" value="Genomic_DNA"/>
</dbReference>
<dbReference type="PANTHER" id="PTHR23278:SF28">
    <property type="entry name" value="SIDESTEP IV, ISOFORM C"/>
    <property type="match status" value="1"/>
</dbReference>
<protein>
    <submittedName>
        <fullName evidence="1">Uncharacterized protein</fullName>
    </submittedName>
</protein>
<dbReference type="PANTHER" id="PTHR23278">
    <property type="entry name" value="SIDESTEP PROTEIN"/>
    <property type="match status" value="1"/>
</dbReference>
<dbReference type="VEuPathDB" id="VectorBase:PPAI003803"/>
<dbReference type="Gene3D" id="2.60.40.10">
    <property type="entry name" value="Immunoglobulins"/>
    <property type="match status" value="1"/>
</dbReference>
<dbReference type="AlphaFoldDB" id="A0A1B0D8D0"/>
<dbReference type="InterPro" id="IPR013783">
    <property type="entry name" value="Ig-like_fold"/>
</dbReference>
<dbReference type="CDD" id="cd00096">
    <property type="entry name" value="Ig"/>
    <property type="match status" value="1"/>
</dbReference>
<name>A0A1B0D8D0_PHLPP</name>
<evidence type="ECO:0000313" key="2">
    <source>
        <dbReference type="Proteomes" id="UP000092462"/>
    </source>
</evidence>
<dbReference type="PROSITE" id="PS50835">
    <property type="entry name" value="IG_LIKE"/>
    <property type="match status" value="1"/>
</dbReference>
<evidence type="ECO:0000313" key="1">
    <source>
        <dbReference type="EnsemblMetazoa" id="PPAI003803-PA"/>
    </source>
</evidence>
<reference evidence="1" key="1">
    <citation type="submission" date="2022-08" db="UniProtKB">
        <authorList>
            <consortium name="EnsemblMetazoa"/>
        </authorList>
    </citation>
    <scope>IDENTIFICATION</scope>
    <source>
        <strain evidence="1">Israel</strain>
    </source>
</reference>